<dbReference type="CDD" id="cd23814">
    <property type="entry name" value="UEV_AKTIP"/>
    <property type="match status" value="1"/>
</dbReference>
<protein>
    <recommendedName>
        <fullName evidence="2">UBC core domain-containing protein</fullName>
    </recommendedName>
</protein>
<evidence type="ECO:0000256" key="1">
    <source>
        <dbReference type="SAM" id="MobiDB-lite"/>
    </source>
</evidence>
<dbReference type="Gene3D" id="3.10.110.10">
    <property type="entry name" value="Ubiquitin Conjugating Enzyme"/>
    <property type="match status" value="1"/>
</dbReference>
<accession>A0A8K0L785</accession>
<reference evidence="3" key="1">
    <citation type="submission" date="2021-07" db="EMBL/GenBank/DDBJ databases">
        <title>Elsinoe batatas strain:CRI-CJ2 Genome sequencing and assembly.</title>
        <authorList>
            <person name="Huang L."/>
        </authorList>
    </citation>
    <scope>NUCLEOTIDE SEQUENCE</scope>
    <source>
        <strain evidence="3">CRI-CJ2</strain>
    </source>
</reference>
<dbReference type="Proteomes" id="UP000809789">
    <property type="component" value="Unassembled WGS sequence"/>
</dbReference>
<dbReference type="InterPro" id="IPR000608">
    <property type="entry name" value="UBC"/>
</dbReference>
<feature type="region of interest" description="Disordered" evidence="1">
    <location>
        <begin position="230"/>
        <end position="256"/>
    </location>
</feature>
<dbReference type="SUPFAM" id="SSF54495">
    <property type="entry name" value="UBC-like"/>
    <property type="match status" value="1"/>
</dbReference>
<organism evidence="3 4">
    <name type="scientific">Elsinoe batatas</name>
    <dbReference type="NCBI Taxonomy" id="2601811"/>
    <lineage>
        <taxon>Eukaryota</taxon>
        <taxon>Fungi</taxon>
        <taxon>Dikarya</taxon>
        <taxon>Ascomycota</taxon>
        <taxon>Pezizomycotina</taxon>
        <taxon>Dothideomycetes</taxon>
        <taxon>Dothideomycetidae</taxon>
        <taxon>Myriangiales</taxon>
        <taxon>Elsinoaceae</taxon>
        <taxon>Elsinoe</taxon>
    </lineage>
</organism>
<sequence>MGAAVEDYALGGTDVAEYQANNRLLDFLAIRSACPKGLYIAPLPEDSNQWEGVLFNRKGPYVPGIFRFNIIFPLQYPSRPPIISFLSDVFHPLVSPLTTYLYSNQDTGADTVSATDHDRLSPGSFSLRHGFPDWFRRAPQRTNGDLDQGMSDISDIGASPGDTSAPVPARDREPRSWEPPHIVEVLFYLRAAFASAELLDTIPQDAAANPSAWHAWRTFTLKDVNRSSSLRSKSDAGMTPVSALKQQPGGARSPGEWNWDGVWEDRLRKCLQASLAEQAIFKKSGHTDELIQFFNLDQETVRDVAPWTSASSPDLEAA</sequence>
<name>A0A8K0L785_9PEZI</name>
<keyword evidence="4" id="KW-1185">Reference proteome</keyword>
<dbReference type="AlphaFoldDB" id="A0A8K0L785"/>
<comment type="caution">
    <text evidence="3">The sequence shown here is derived from an EMBL/GenBank/DDBJ whole genome shotgun (WGS) entry which is preliminary data.</text>
</comment>
<dbReference type="PROSITE" id="PS50127">
    <property type="entry name" value="UBC_2"/>
    <property type="match status" value="1"/>
</dbReference>
<evidence type="ECO:0000313" key="3">
    <source>
        <dbReference type="EMBL" id="KAG8629418.1"/>
    </source>
</evidence>
<evidence type="ECO:0000259" key="2">
    <source>
        <dbReference type="PROSITE" id="PS50127"/>
    </source>
</evidence>
<dbReference type="Pfam" id="PF00179">
    <property type="entry name" value="UQ_con"/>
    <property type="match status" value="1"/>
</dbReference>
<evidence type="ECO:0000313" key="4">
    <source>
        <dbReference type="Proteomes" id="UP000809789"/>
    </source>
</evidence>
<proteinExistence type="predicted"/>
<dbReference type="EMBL" id="JAESVG020000003">
    <property type="protein sequence ID" value="KAG8629418.1"/>
    <property type="molecule type" value="Genomic_DNA"/>
</dbReference>
<dbReference type="SMART" id="SM00212">
    <property type="entry name" value="UBCc"/>
    <property type="match status" value="1"/>
</dbReference>
<feature type="region of interest" description="Disordered" evidence="1">
    <location>
        <begin position="141"/>
        <end position="175"/>
    </location>
</feature>
<feature type="domain" description="UBC core" evidence="2">
    <location>
        <begin position="19"/>
        <end position="178"/>
    </location>
</feature>
<dbReference type="OrthoDB" id="5596422at2759"/>
<gene>
    <name evidence="3" type="ORF">KVT40_003283</name>
</gene>
<dbReference type="InterPro" id="IPR016135">
    <property type="entry name" value="UBQ-conjugating_enzyme/RWD"/>
</dbReference>